<feature type="domain" description="DUF1980" evidence="3">
    <location>
        <begin position="2"/>
        <end position="43"/>
    </location>
</feature>
<feature type="domain" description="DUF1980" evidence="4">
    <location>
        <begin position="247"/>
        <end position="386"/>
    </location>
</feature>
<feature type="transmembrane region" description="Helical" evidence="2">
    <location>
        <begin position="190"/>
        <end position="208"/>
    </location>
</feature>
<feature type="compositionally biased region" description="Basic and acidic residues" evidence="1">
    <location>
        <begin position="132"/>
        <end position="165"/>
    </location>
</feature>
<proteinExistence type="predicted"/>
<dbReference type="InterPro" id="IPR015402">
    <property type="entry name" value="DUF1980"/>
</dbReference>
<keyword evidence="6" id="KW-1185">Reference proteome</keyword>
<feature type="domain" description="DUF1980" evidence="3">
    <location>
        <begin position="169"/>
        <end position="221"/>
    </location>
</feature>
<feature type="transmembrane region" description="Helical" evidence="2">
    <location>
        <begin position="20"/>
        <end position="37"/>
    </location>
</feature>
<dbReference type="Pfam" id="PF21537">
    <property type="entry name" value="DUF1980_C"/>
    <property type="match status" value="1"/>
</dbReference>
<evidence type="ECO:0000259" key="3">
    <source>
        <dbReference type="Pfam" id="PF09323"/>
    </source>
</evidence>
<organism evidence="5 6">
    <name type="scientific">Paenibacillus glycinis</name>
    <dbReference type="NCBI Taxonomy" id="2697035"/>
    <lineage>
        <taxon>Bacteria</taxon>
        <taxon>Bacillati</taxon>
        <taxon>Bacillota</taxon>
        <taxon>Bacilli</taxon>
        <taxon>Bacillales</taxon>
        <taxon>Paenibacillaceae</taxon>
        <taxon>Paenibacillus</taxon>
    </lineage>
</organism>
<keyword evidence="2" id="KW-0812">Transmembrane</keyword>
<gene>
    <name evidence="5" type="ORF">GT019_05570</name>
</gene>
<dbReference type="InterPro" id="IPR052955">
    <property type="entry name" value="UPF0703_membrane_permease"/>
</dbReference>
<accession>A0ABW9XL52</accession>
<feature type="compositionally biased region" description="Basic residues" evidence="1">
    <location>
        <begin position="166"/>
        <end position="179"/>
    </location>
</feature>
<dbReference type="InterPro" id="IPR048447">
    <property type="entry name" value="DUF1980_C"/>
</dbReference>
<feature type="region of interest" description="Disordered" evidence="1">
    <location>
        <begin position="85"/>
        <end position="119"/>
    </location>
</feature>
<dbReference type="PANTHER" id="PTHR40047:SF1">
    <property type="entry name" value="UPF0703 PROTEIN YCGQ"/>
    <property type="match status" value="1"/>
</dbReference>
<keyword evidence="2" id="KW-1133">Transmembrane helix</keyword>
<comment type="caution">
    <text evidence="5">The sequence shown here is derived from an EMBL/GenBank/DDBJ whole genome shotgun (WGS) entry which is preliminary data.</text>
</comment>
<sequence length="387" mass="44136">MNGNLNKYINTKYAYLSESAIVLLGVLFVFEFIRLYAKEREAGKRKAKLAAEEGVMAAKAADGGSVRAAENAGEGEVHERLAHAARERGEHPGQSRVPDRLSEHMEHAEHADNIDGARDRDYRDHDLVHASHELDGHDHNGHDHHRHEDDHHGHDHHHYEDDHHGHDHHHHHHRDHHGHSHEQPIRWKRYLGYGILVFPLLTGFFLPVQTLDSSFVKAKGFSFPDFNVSADNPGFHQFLKPDTSVFYGKQGYAKVSKKELDEFLTAKDVQFTDANFLKGLEALYNYPDAFIGRTVSFDGFIYKGDQARGNQYFVFRFGFIHCVADSGVFGMLVNFPAGSTFRNDQWVHVTGKLGSEFYQPFKQTLPVLTVKEWTGIAKPKDPYVYRA</sequence>
<reference evidence="5 6" key="1">
    <citation type="submission" date="2020-01" db="EMBL/GenBank/DDBJ databases">
        <title>Paenibacillus soybeanensis sp. nov. isolated from the nodules of soybean (Glycine max(L.) Merr).</title>
        <authorList>
            <person name="Wang H."/>
        </authorList>
    </citation>
    <scope>NUCLEOTIDE SEQUENCE [LARGE SCALE GENOMIC DNA]</scope>
    <source>
        <strain evidence="5 6">T1</strain>
    </source>
</reference>
<evidence type="ECO:0000256" key="2">
    <source>
        <dbReference type="SAM" id="Phobius"/>
    </source>
</evidence>
<protein>
    <submittedName>
        <fullName evidence="5">TIGR03943 family protein</fullName>
    </submittedName>
</protein>
<dbReference type="InterPro" id="IPR048493">
    <property type="entry name" value="DUF1980_N"/>
</dbReference>
<keyword evidence="2" id="KW-0472">Membrane</keyword>
<evidence type="ECO:0000259" key="4">
    <source>
        <dbReference type="Pfam" id="PF21537"/>
    </source>
</evidence>
<dbReference type="PANTHER" id="PTHR40047">
    <property type="entry name" value="UPF0703 PROTEIN YCGQ"/>
    <property type="match status" value="1"/>
</dbReference>
<dbReference type="EMBL" id="JAAAMV010000002">
    <property type="protein sequence ID" value="NBD23333.1"/>
    <property type="molecule type" value="Genomic_DNA"/>
</dbReference>
<name>A0ABW9XL52_9BACL</name>
<dbReference type="NCBIfam" id="TIGR03943">
    <property type="entry name" value="TIGR03943 family putative permease subunit"/>
    <property type="match status" value="1"/>
</dbReference>
<evidence type="ECO:0000313" key="5">
    <source>
        <dbReference type="EMBL" id="NBD23333.1"/>
    </source>
</evidence>
<feature type="region of interest" description="Disordered" evidence="1">
    <location>
        <begin position="132"/>
        <end position="180"/>
    </location>
</feature>
<evidence type="ECO:0000313" key="6">
    <source>
        <dbReference type="Proteomes" id="UP000665561"/>
    </source>
</evidence>
<dbReference type="Pfam" id="PF09323">
    <property type="entry name" value="DUF1980"/>
    <property type="match status" value="2"/>
</dbReference>
<dbReference type="Proteomes" id="UP000665561">
    <property type="component" value="Unassembled WGS sequence"/>
</dbReference>
<evidence type="ECO:0000256" key="1">
    <source>
        <dbReference type="SAM" id="MobiDB-lite"/>
    </source>
</evidence>